<evidence type="ECO:0000256" key="4">
    <source>
        <dbReference type="ARBA" id="ARBA00022519"/>
    </source>
</evidence>
<keyword evidence="6 9" id="KW-1133">Transmembrane helix</keyword>
<feature type="transmembrane region" description="Helical" evidence="9">
    <location>
        <begin position="170"/>
        <end position="192"/>
    </location>
</feature>
<evidence type="ECO:0000256" key="3">
    <source>
        <dbReference type="ARBA" id="ARBA00022475"/>
    </source>
</evidence>
<keyword evidence="2" id="KW-0813">Transport</keyword>
<evidence type="ECO:0000256" key="5">
    <source>
        <dbReference type="ARBA" id="ARBA00022692"/>
    </source>
</evidence>
<feature type="transmembrane region" description="Helical" evidence="9">
    <location>
        <begin position="133"/>
        <end position="150"/>
    </location>
</feature>
<proteinExistence type="inferred from homology"/>
<dbReference type="Pfam" id="PF04143">
    <property type="entry name" value="Sulf_transp"/>
    <property type="match status" value="1"/>
</dbReference>
<dbReference type="EMBL" id="DSEC01000287">
    <property type="protein sequence ID" value="HER43618.1"/>
    <property type="molecule type" value="Genomic_DNA"/>
</dbReference>
<sequence>MLHSARIPFPREEGKKEVTRLDWLMLERWSPYVVGVGIGVLSWITFLLSDKPIGCSTAFARTSGMIEQLLRGPKVLDKPYYKQFTPTIDWEWMLVVGIVAGAFVSAKLSGSFRFEWVPGLWVREFGPALSPRLAVALAGGVLMGFGSRWAGGCTSGHGISGTLQLAVSSWIAAVCLFLGGIAAAKLIFTLFAR</sequence>
<reference evidence="10" key="1">
    <citation type="journal article" date="2020" name="mSystems">
        <title>Genome- and Community-Level Interaction Insights into Carbon Utilization and Element Cycling Functions of Hydrothermarchaeota in Hydrothermal Sediment.</title>
        <authorList>
            <person name="Zhou Z."/>
            <person name="Liu Y."/>
            <person name="Xu W."/>
            <person name="Pan J."/>
            <person name="Luo Z.H."/>
            <person name="Li M."/>
        </authorList>
    </citation>
    <scope>NUCLEOTIDE SEQUENCE [LARGE SCALE GENOMIC DNA]</scope>
    <source>
        <strain evidence="10">SpSt-1233</strain>
    </source>
</reference>
<accession>A0A7V2AUN8</accession>
<keyword evidence="3" id="KW-1003">Cell membrane</keyword>
<dbReference type="Proteomes" id="UP000886069">
    <property type="component" value="Unassembled WGS sequence"/>
</dbReference>
<comment type="subcellular location">
    <subcellularLocation>
        <location evidence="1">Cell inner membrane</location>
        <topology evidence="1">Multi-pass membrane protein</topology>
    </subcellularLocation>
</comment>
<keyword evidence="4" id="KW-0997">Cell inner membrane</keyword>
<comment type="caution">
    <text evidence="10">The sequence shown here is derived from an EMBL/GenBank/DDBJ whole genome shotgun (WGS) entry which is preliminary data.</text>
</comment>
<dbReference type="PANTHER" id="PTHR30574:SF1">
    <property type="entry name" value="SULPHUR TRANSPORT DOMAIN-CONTAINING PROTEIN"/>
    <property type="match status" value="1"/>
</dbReference>
<name>A0A7V2AUN8_UNCEI</name>
<organism evidence="10">
    <name type="scientific">Eiseniibacteriota bacterium</name>
    <dbReference type="NCBI Taxonomy" id="2212470"/>
    <lineage>
        <taxon>Bacteria</taxon>
        <taxon>Candidatus Eiseniibacteriota</taxon>
    </lineage>
</organism>
<comment type="similarity">
    <text evidence="8">Belongs to the TsuA/YedE (TC 9.B.102) family.</text>
</comment>
<evidence type="ECO:0000256" key="6">
    <source>
        <dbReference type="ARBA" id="ARBA00022989"/>
    </source>
</evidence>
<evidence type="ECO:0000313" key="10">
    <source>
        <dbReference type="EMBL" id="HER43618.1"/>
    </source>
</evidence>
<evidence type="ECO:0000256" key="8">
    <source>
        <dbReference type="ARBA" id="ARBA00035655"/>
    </source>
</evidence>
<feature type="transmembrane region" description="Helical" evidence="9">
    <location>
        <begin position="29"/>
        <end position="48"/>
    </location>
</feature>
<keyword evidence="5 9" id="KW-0812">Transmembrane</keyword>
<evidence type="ECO:0000256" key="7">
    <source>
        <dbReference type="ARBA" id="ARBA00023136"/>
    </source>
</evidence>
<dbReference type="AlphaFoldDB" id="A0A7V2AUN8"/>
<evidence type="ECO:0000256" key="2">
    <source>
        <dbReference type="ARBA" id="ARBA00022448"/>
    </source>
</evidence>
<evidence type="ECO:0008006" key="11">
    <source>
        <dbReference type="Google" id="ProtNLM"/>
    </source>
</evidence>
<feature type="transmembrane region" description="Helical" evidence="9">
    <location>
        <begin position="92"/>
        <end position="112"/>
    </location>
</feature>
<evidence type="ECO:0000256" key="1">
    <source>
        <dbReference type="ARBA" id="ARBA00004429"/>
    </source>
</evidence>
<protein>
    <recommendedName>
        <fullName evidence="11">Sulphur transport domain-containing protein</fullName>
    </recommendedName>
</protein>
<dbReference type="GO" id="GO:0005886">
    <property type="term" value="C:plasma membrane"/>
    <property type="evidence" value="ECO:0007669"/>
    <property type="project" value="UniProtKB-SubCell"/>
</dbReference>
<keyword evidence="7 9" id="KW-0472">Membrane</keyword>
<evidence type="ECO:0000256" key="9">
    <source>
        <dbReference type="SAM" id="Phobius"/>
    </source>
</evidence>
<gene>
    <name evidence="10" type="ORF">ENO08_04075</name>
</gene>
<dbReference type="PANTHER" id="PTHR30574">
    <property type="entry name" value="INNER MEMBRANE PROTEIN YEDE"/>
    <property type="match status" value="1"/>
</dbReference>
<dbReference type="InterPro" id="IPR007272">
    <property type="entry name" value="Sulf_transp_TsuA/YedE"/>
</dbReference>